<evidence type="ECO:0000313" key="3">
    <source>
        <dbReference type="EMBL" id="MEN5376980.1"/>
    </source>
</evidence>
<gene>
    <name evidence="3" type="ORF">ABE541_06885</name>
</gene>
<dbReference type="EMBL" id="JBDJNQ010000002">
    <property type="protein sequence ID" value="MEN5376980.1"/>
    <property type="molecule type" value="Genomic_DNA"/>
</dbReference>
<protein>
    <recommendedName>
        <fullName evidence="2">Plasmid pRiA4b Orf3-like domain-containing protein</fullName>
    </recommendedName>
</protein>
<name>A0ABV0BQC8_9SPHI</name>
<dbReference type="InterPro" id="IPR024047">
    <property type="entry name" value="MM3350-like_sf"/>
</dbReference>
<feature type="compositionally biased region" description="Acidic residues" evidence="1">
    <location>
        <begin position="164"/>
        <end position="196"/>
    </location>
</feature>
<accession>A0ABV0BQC8</accession>
<sequence length="196" mass="22872">MAIYRFRITFEDYEDVYREIDMLSKQTFLELHEAIHKTTAYEADRSSSFYVSNDQWKKGTEIALLPTARKISDGVLLMENIRLSKFIDDPHQKFYYIYNFDRPYEFHVELIKILKEEEGKTYPTVFKTVGQAPKSLAAANFPVADPLDDDDEDEVLVDETQYGVDDDEEFDLFDGDDEEEGGEKSEEESNGSFDEY</sequence>
<evidence type="ECO:0000256" key="1">
    <source>
        <dbReference type="SAM" id="MobiDB-lite"/>
    </source>
</evidence>
<dbReference type="InterPro" id="IPR012912">
    <property type="entry name" value="Plasmid_pRiA4b_Orf3-like"/>
</dbReference>
<dbReference type="Pfam" id="PF07929">
    <property type="entry name" value="PRiA4_ORF3"/>
    <property type="match status" value="1"/>
</dbReference>
<dbReference type="SUPFAM" id="SSF159941">
    <property type="entry name" value="MM3350-like"/>
    <property type="match status" value="1"/>
</dbReference>
<organism evidence="3 4">
    <name type="scientific">Sphingobacterium kitahiroshimense</name>
    <dbReference type="NCBI Taxonomy" id="470446"/>
    <lineage>
        <taxon>Bacteria</taxon>
        <taxon>Pseudomonadati</taxon>
        <taxon>Bacteroidota</taxon>
        <taxon>Sphingobacteriia</taxon>
        <taxon>Sphingobacteriales</taxon>
        <taxon>Sphingobacteriaceae</taxon>
        <taxon>Sphingobacterium</taxon>
    </lineage>
</organism>
<reference evidence="3 4" key="1">
    <citation type="submission" date="2024-04" db="EMBL/GenBank/DDBJ databases">
        <title>WGS of bacteria from Torrens River.</title>
        <authorList>
            <person name="Wyrsch E.R."/>
            <person name="Drigo B."/>
        </authorList>
    </citation>
    <scope>NUCLEOTIDE SEQUENCE [LARGE SCALE GENOMIC DNA]</scope>
    <source>
        <strain evidence="3 4">TWI391</strain>
    </source>
</reference>
<keyword evidence="4" id="KW-1185">Reference proteome</keyword>
<proteinExistence type="predicted"/>
<comment type="caution">
    <text evidence="3">The sequence shown here is derived from an EMBL/GenBank/DDBJ whole genome shotgun (WGS) entry which is preliminary data.</text>
</comment>
<feature type="region of interest" description="Disordered" evidence="1">
    <location>
        <begin position="160"/>
        <end position="196"/>
    </location>
</feature>
<evidence type="ECO:0000313" key="4">
    <source>
        <dbReference type="Proteomes" id="UP001409291"/>
    </source>
</evidence>
<dbReference type="Gene3D" id="3.10.290.30">
    <property type="entry name" value="MM3350-like"/>
    <property type="match status" value="1"/>
</dbReference>
<dbReference type="Proteomes" id="UP001409291">
    <property type="component" value="Unassembled WGS sequence"/>
</dbReference>
<dbReference type="RefSeq" id="WP_346580991.1">
    <property type="nucleotide sequence ID" value="NZ_JBDJLH010000003.1"/>
</dbReference>
<evidence type="ECO:0000259" key="2">
    <source>
        <dbReference type="Pfam" id="PF07929"/>
    </source>
</evidence>
<feature type="domain" description="Plasmid pRiA4b Orf3-like" evidence="2">
    <location>
        <begin position="3"/>
        <end position="134"/>
    </location>
</feature>